<accession>A0ABU3QB74</accession>
<evidence type="ECO:0000313" key="3">
    <source>
        <dbReference type="Proteomes" id="UP001259572"/>
    </source>
</evidence>
<dbReference type="RefSeq" id="WP_315727563.1">
    <property type="nucleotide sequence ID" value="NZ_JAVUPU010000009.1"/>
</dbReference>
<organism evidence="2 3">
    <name type="scientific">Sphingosinicella rhizophila</name>
    <dbReference type="NCBI Taxonomy" id="3050082"/>
    <lineage>
        <taxon>Bacteria</taxon>
        <taxon>Pseudomonadati</taxon>
        <taxon>Pseudomonadota</taxon>
        <taxon>Alphaproteobacteria</taxon>
        <taxon>Sphingomonadales</taxon>
        <taxon>Sphingosinicellaceae</taxon>
        <taxon>Sphingosinicella</taxon>
    </lineage>
</organism>
<proteinExistence type="predicted"/>
<feature type="domain" description="DUF6894" evidence="1">
    <location>
        <begin position="3"/>
        <end position="71"/>
    </location>
</feature>
<evidence type="ECO:0000313" key="2">
    <source>
        <dbReference type="EMBL" id="MDT9600409.1"/>
    </source>
</evidence>
<comment type="caution">
    <text evidence="2">The sequence shown here is derived from an EMBL/GenBank/DDBJ whole genome shotgun (WGS) entry which is preliminary data.</text>
</comment>
<dbReference type="Proteomes" id="UP001259572">
    <property type="component" value="Unassembled WGS sequence"/>
</dbReference>
<protein>
    <recommendedName>
        <fullName evidence="1">DUF6894 domain-containing protein</fullName>
    </recommendedName>
</protein>
<dbReference type="EMBL" id="JAVUPU010000009">
    <property type="protein sequence ID" value="MDT9600409.1"/>
    <property type="molecule type" value="Genomic_DNA"/>
</dbReference>
<dbReference type="InterPro" id="IPR054189">
    <property type="entry name" value="DUF6894"/>
</dbReference>
<dbReference type="Pfam" id="PF21834">
    <property type="entry name" value="DUF6894"/>
    <property type="match status" value="1"/>
</dbReference>
<gene>
    <name evidence="2" type="ORF">RQX22_15730</name>
</gene>
<keyword evidence="3" id="KW-1185">Reference proteome</keyword>
<evidence type="ECO:0000259" key="1">
    <source>
        <dbReference type="Pfam" id="PF21834"/>
    </source>
</evidence>
<reference evidence="2 3" key="1">
    <citation type="submission" date="2023-05" db="EMBL/GenBank/DDBJ databases">
        <authorList>
            <person name="Guo Y."/>
        </authorList>
    </citation>
    <scope>NUCLEOTIDE SEQUENCE [LARGE SCALE GENOMIC DNA]</scope>
    <source>
        <strain evidence="2 3">GR2756</strain>
    </source>
</reference>
<sequence>MPRYYFQLYECGNIISDAEGRELPDIATVRKRAIAEARQLMSAEVAAGRLCLSCRIEVEDEDRRPVLVIPFREALEITGL</sequence>
<name>A0ABU3QB74_9SPHN</name>